<evidence type="ECO:0000256" key="1">
    <source>
        <dbReference type="ARBA" id="ARBA00023015"/>
    </source>
</evidence>
<evidence type="ECO:0000313" key="7">
    <source>
        <dbReference type="EMBL" id="CAK9881109.1"/>
    </source>
</evidence>
<keyword evidence="3" id="KW-0804">Transcription</keyword>
<sequence length="356" mass="39700">MQDPAEVLLEEGQQQGLSGPLQQQQQPLLVSGTPELESTGSFSAWFDCIAKNNDGEMEEATSLIKERSVTNASFETDTKPLKKKAPKLTKAEKSRKSAAAAAAVHSHEGTEDDMSCTDVRPCCFCLQVWKTDSLFLLFQKDLRPSDVGSLGRIVLPKKESETHLPYLTSKEGILVSMDDFDTGMAWSFRYRYWPNNRSRMYLLENTGEFVKTHDLEQGDLVIIYRNPLGNFVIRGKKNGCSETFVPTGVHLPYDLTTVVCSEGKSVKVEEICDRRLHLNVPIEGFGMVAPFDTFLEDMMQGIQNECEHGEQGLQRLERYASLDSDVYVNDSFGLMAAEDSVSQLPPKGAGKLKYSS</sequence>
<dbReference type="SMART" id="SM01019">
    <property type="entry name" value="B3"/>
    <property type="match status" value="1"/>
</dbReference>
<dbReference type="Pfam" id="PF02362">
    <property type="entry name" value="B3"/>
    <property type="match status" value="1"/>
</dbReference>
<dbReference type="InterPro" id="IPR015300">
    <property type="entry name" value="DNA-bd_pseudobarrel_sf"/>
</dbReference>
<keyword evidence="4" id="KW-0539">Nucleus</keyword>
<evidence type="ECO:0000256" key="4">
    <source>
        <dbReference type="ARBA" id="ARBA00023242"/>
    </source>
</evidence>
<dbReference type="PANTHER" id="PTHR31140">
    <property type="entry name" value="B3 DOMAIN-CONTAINING TRANSCRIPTION FACTOR ABI3"/>
    <property type="match status" value="1"/>
</dbReference>
<accession>A0ABP1BXG3</accession>
<dbReference type="SUPFAM" id="SSF101936">
    <property type="entry name" value="DNA-binding pseudobarrel domain"/>
    <property type="match status" value="1"/>
</dbReference>
<dbReference type="PANTHER" id="PTHR31140:SF81">
    <property type="entry name" value="B3 DOMAIN-CONTAINING TRANSCRIPTION FACTOR ABI3"/>
    <property type="match status" value="1"/>
</dbReference>
<feature type="compositionally biased region" description="Low complexity" evidence="5">
    <location>
        <begin position="10"/>
        <end position="27"/>
    </location>
</feature>
<reference evidence="7" key="1">
    <citation type="submission" date="2024-03" db="EMBL/GenBank/DDBJ databases">
        <authorList>
            <consortium name="ELIXIR-Norway"/>
            <consortium name="Elixir Norway"/>
        </authorList>
    </citation>
    <scope>NUCLEOTIDE SEQUENCE</scope>
</reference>
<feature type="region of interest" description="Disordered" evidence="5">
    <location>
        <begin position="1"/>
        <end position="27"/>
    </location>
</feature>
<dbReference type="Gene3D" id="2.40.330.10">
    <property type="entry name" value="DNA-binding pseudobarrel domain"/>
    <property type="match status" value="1"/>
</dbReference>
<proteinExistence type="predicted"/>
<dbReference type="EMBL" id="OZ023709">
    <property type="protein sequence ID" value="CAK9881109.1"/>
    <property type="molecule type" value="Genomic_DNA"/>
</dbReference>
<protein>
    <recommendedName>
        <fullName evidence="6">TF-B3 domain-containing protein</fullName>
    </recommendedName>
</protein>
<organism evidence="7 8">
    <name type="scientific">Sphagnum jensenii</name>
    <dbReference type="NCBI Taxonomy" id="128206"/>
    <lineage>
        <taxon>Eukaryota</taxon>
        <taxon>Viridiplantae</taxon>
        <taxon>Streptophyta</taxon>
        <taxon>Embryophyta</taxon>
        <taxon>Bryophyta</taxon>
        <taxon>Sphagnophytina</taxon>
        <taxon>Sphagnopsida</taxon>
        <taxon>Sphagnales</taxon>
        <taxon>Sphagnaceae</taxon>
        <taxon>Sphagnum</taxon>
    </lineage>
</organism>
<name>A0ABP1BXG3_9BRYO</name>
<gene>
    <name evidence="7" type="ORF">CSSPJE1EN2_LOCUS22508</name>
</gene>
<evidence type="ECO:0000256" key="3">
    <source>
        <dbReference type="ARBA" id="ARBA00023163"/>
    </source>
</evidence>
<dbReference type="InterPro" id="IPR044800">
    <property type="entry name" value="LEC2-like"/>
</dbReference>
<dbReference type="InterPro" id="IPR003340">
    <property type="entry name" value="B3_DNA-bd"/>
</dbReference>
<keyword evidence="8" id="KW-1185">Reference proteome</keyword>
<evidence type="ECO:0000259" key="6">
    <source>
        <dbReference type="PROSITE" id="PS50863"/>
    </source>
</evidence>
<evidence type="ECO:0000313" key="8">
    <source>
        <dbReference type="Proteomes" id="UP001497522"/>
    </source>
</evidence>
<keyword evidence="1" id="KW-0805">Transcription regulation</keyword>
<keyword evidence="2" id="KW-0238">DNA-binding</keyword>
<dbReference type="Proteomes" id="UP001497522">
    <property type="component" value="Chromosome 8"/>
</dbReference>
<dbReference type="PROSITE" id="PS50863">
    <property type="entry name" value="B3"/>
    <property type="match status" value="1"/>
</dbReference>
<evidence type="ECO:0000256" key="5">
    <source>
        <dbReference type="SAM" id="MobiDB-lite"/>
    </source>
</evidence>
<feature type="domain" description="TF-B3" evidence="6">
    <location>
        <begin position="138"/>
        <end position="239"/>
    </location>
</feature>
<evidence type="ECO:0000256" key="2">
    <source>
        <dbReference type="ARBA" id="ARBA00023125"/>
    </source>
</evidence>